<dbReference type="AlphaFoldDB" id="A0A1B0D2K9"/>
<dbReference type="GO" id="GO:0042811">
    <property type="term" value="P:pheromone biosynthetic process"/>
    <property type="evidence" value="ECO:0007669"/>
    <property type="project" value="UniProtKB-ARBA"/>
</dbReference>
<dbReference type="Pfam" id="PF00348">
    <property type="entry name" value="polyprenyl_synt"/>
    <property type="match status" value="1"/>
</dbReference>
<organism evidence="6 7">
    <name type="scientific">Phlebotomus papatasi</name>
    <name type="common">Sandfly</name>
    <dbReference type="NCBI Taxonomy" id="29031"/>
    <lineage>
        <taxon>Eukaryota</taxon>
        <taxon>Metazoa</taxon>
        <taxon>Ecdysozoa</taxon>
        <taxon>Arthropoda</taxon>
        <taxon>Hexapoda</taxon>
        <taxon>Insecta</taxon>
        <taxon>Pterygota</taxon>
        <taxon>Neoptera</taxon>
        <taxon>Endopterygota</taxon>
        <taxon>Diptera</taxon>
        <taxon>Nematocera</taxon>
        <taxon>Psychodoidea</taxon>
        <taxon>Psychodidae</taxon>
        <taxon>Phlebotomus</taxon>
        <taxon>Phlebotomus</taxon>
    </lineage>
</organism>
<sequence length="204" mass="23000">MDALNYIFVTNPLSKGVWSGLDQVAKSVGLKPKVTQVKSMATQMSSVSPLWKLAGKNLYIVRLAGISGAGAVVLGAYGAHRDWETQNGLKEAEQARKTFDTANRYHFLHTIALLSIPIVRRPALDKRLFDEKEFNKILQKCQDKSCQEQQDQILLQPYHYISQIPGKQIRSKLALAFNQWLNIPQEKLNEIGKIVQMLHNSSLL</sequence>
<dbReference type="PANTHER" id="PTHR43461">
    <property type="entry name" value="TRANSMEMBRANE PROTEIN 256"/>
    <property type="match status" value="1"/>
</dbReference>
<dbReference type="SUPFAM" id="SSF48576">
    <property type="entry name" value="Terpenoid synthases"/>
    <property type="match status" value="1"/>
</dbReference>
<evidence type="ECO:0000256" key="3">
    <source>
        <dbReference type="ARBA" id="ARBA00022692"/>
    </source>
</evidence>
<evidence type="ECO:0000256" key="5">
    <source>
        <dbReference type="ARBA" id="ARBA00023136"/>
    </source>
</evidence>
<keyword evidence="7" id="KW-1185">Reference proteome</keyword>
<dbReference type="GO" id="GO:0016020">
    <property type="term" value="C:membrane"/>
    <property type="evidence" value="ECO:0007669"/>
    <property type="project" value="UniProtKB-SubCell"/>
</dbReference>
<reference evidence="6" key="1">
    <citation type="submission" date="2022-08" db="UniProtKB">
        <authorList>
            <consortium name="EnsemblMetazoa"/>
        </authorList>
    </citation>
    <scope>IDENTIFICATION</scope>
    <source>
        <strain evidence="6">Israel</strain>
    </source>
</reference>
<keyword evidence="4" id="KW-1133">Transmembrane helix</keyword>
<evidence type="ECO:0000256" key="1">
    <source>
        <dbReference type="ARBA" id="ARBA00004141"/>
    </source>
</evidence>
<dbReference type="EnsemblMetazoa" id="PPAI001582-RA">
    <property type="protein sequence ID" value="PPAI001582-PA"/>
    <property type="gene ID" value="PPAI001582"/>
</dbReference>
<dbReference type="PANTHER" id="PTHR43461:SF1">
    <property type="entry name" value="TRANSMEMBRANE PROTEIN 256"/>
    <property type="match status" value="1"/>
</dbReference>
<dbReference type="VEuPathDB" id="VectorBase:PPAI001582"/>
<dbReference type="InterPro" id="IPR006696">
    <property type="entry name" value="DUF423"/>
</dbReference>
<keyword evidence="5" id="KW-0472">Membrane</keyword>
<accession>A0A1B0D2K9</accession>
<keyword evidence="3" id="KW-0812">Transmembrane</keyword>
<dbReference type="Proteomes" id="UP000092462">
    <property type="component" value="Unassembled WGS sequence"/>
</dbReference>
<dbReference type="EMBL" id="AJVK01022918">
    <property type="status" value="NOT_ANNOTATED_CDS"/>
    <property type="molecule type" value="Genomic_DNA"/>
</dbReference>
<evidence type="ECO:0000313" key="6">
    <source>
        <dbReference type="EnsemblMetazoa" id="PPAI001582-PA"/>
    </source>
</evidence>
<dbReference type="InterPro" id="IPR000092">
    <property type="entry name" value="Polyprenyl_synt"/>
</dbReference>
<dbReference type="VEuPathDB" id="VectorBase:PPAPM1_003709"/>
<dbReference type="Gene3D" id="1.10.600.10">
    <property type="entry name" value="Farnesyl Diphosphate Synthase"/>
    <property type="match status" value="1"/>
</dbReference>
<name>A0A1B0D2K9_PHLPP</name>
<dbReference type="InterPro" id="IPR008949">
    <property type="entry name" value="Isoprenoid_synthase_dom_sf"/>
</dbReference>
<evidence type="ECO:0000313" key="7">
    <source>
        <dbReference type="Proteomes" id="UP000092462"/>
    </source>
</evidence>
<proteinExistence type="inferred from homology"/>
<comment type="subcellular location">
    <subcellularLocation>
        <location evidence="1">Membrane</location>
        <topology evidence="1">Multi-pass membrane protein</topology>
    </subcellularLocation>
</comment>
<dbReference type="GO" id="GO:0004659">
    <property type="term" value="F:prenyltransferase activity"/>
    <property type="evidence" value="ECO:0007669"/>
    <property type="project" value="InterPro"/>
</dbReference>
<protein>
    <submittedName>
        <fullName evidence="6">Uncharacterized protein</fullName>
    </submittedName>
</protein>
<dbReference type="EMBL" id="AJVK01022919">
    <property type="status" value="NOT_ANNOTATED_CDS"/>
    <property type="molecule type" value="Genomic_DNA"/>
</dbReference>
<dbReference type="GO" id="GO:0008299">
    <property type="term" value="P:isoprenoid biosynthetic process"/>
    <property type="evidence" value="ECO:0007669"/>
    <property type="project" value="InterPro"/>
</dbReference>
<comment type="similarity">
    <text evidence="2">Belongs to the TMEM256 family.</text>
</comment>
<dbReference type="Pfam" id="PF04241">
    <property type="entry name" value="DUF423"/>
    <property type="match status" value="1"/>
</dbReference>
<evidence type="ECO:0000256" key="2">
    <source>
        <dbReference type="ARBA" id="ARBA00006208"/>
    </source>
</evidence>
<evidence type="ECO:0000256" key="4">
    <source>
        <dbReference type="ARBA" id="ARBA00022989"/>
    </source>
</evidence>